<comment type="caution">
    <text evidence="7">The sequence shown here is derived from an EMBL/GenBank/DDBJ whole genome shotgun (WGS) entry which is preliminary data.</text>
</comment>
<dbReference type="InterPro" id="IPR044880">
    <property type="entry name" value="NCX_ion-bd_dom_sf"/>
</dbReference>
<protein>
    <submittedName>
        <fullName evidence="7">K+-dependent Na+/Ca+ exchanger related-protein</fullName>
    </submittedName>
</protein>
<evidence type="ECO:0000256" key="4">
    <source>
        <dbReference type="ARBA" id="ARBA00023136"/>
    </source>
</evidence>
<name>A0A0E9LZX4_9BACT</name>
<dbReference type="PANTHER" id="PTHR10846:SF8">
    <property type="entry name" value="INNER MEMBRANE PROTEIN YRBG"/>
    <property type="match status" value="1"/>
</dbReference>
<reference evidence="7 8" key="1">
    <citation type="journal article" date="2015" name="Microbes Environ.">
        <title>Distribution and evolution of nitrogen fixation genes in the phylum bacteroidetes.</title>
        <authorList>
            <person name="Inoue J."/>
            <person name="Oshima K."/>
            <person name="Suda W."/>
            <person name="Sakamoto M."/>
            <person name="Iino T."/>
            <person name="Noda S."/>
            <person name="Hongoh Y."/>
            <person name="Hattori M."/>
            <person name="Ohkuma M."/>
        </authorList>
    </citation>
    <scope>NUCLEOTIDE SEQUENCE [LARGE SCALE GENOMIC DNA]</scope>
    <source>
        <strain evidence="7">JCM 15548</strain>
    </source>
</reference>
<dbReference type="AlphaFoldDB" id="A0A0E9LZX4"/>
<dbReference type="RefSeq" id="WP_227625723.1">
    <property type="nucleotide sequence ID" value="NZ_BAZW01000022.1"/>
</dbReference>
<keyword evidence="2 5" id="KW-0812">Transmembrane</keyword>
<dbReference type="EMBL" id="BAZW01000022">
    <property type="protein sequence ID" value="GAO30400.1"/>
    <property type="molecule type" value="Genomic_DNA"/>
</dbReference>
<proteinExistence type="predicted"/>
<evidence type="ECO:0000256" key="2">
    <source>
        <dbReference type="ARBA" id="ARBA00022692"/>
    </source>
</evidence>
<evidence type="ECO:0000313" key="7">
    <source>
        <dbReference type="EMBL" id="GAO30400.1"/>
    </source>
</evidence>
<dbReference type="GO" id="GO:0008273">
    <property type="term" value="F:calcium, potassium:sodium antiporter activity"/>
    <property type="evidence" value="ECO:0007669"/>
    <property type="project" value="TreeGrafter"/>
</dbReference>
<evidence type="ECO:0000256" key="1">
    <source>
        <dbReference type="ARBA" id="ARBA00004141"/>
    </source>
</evidence>
<dbReference type="GO" id="GO:0005262">
    <property type="term" value="F:calcium channel activity"/>
    <property type="evidence" value="ECO:0007669"/>
    <property type="project" value="TreeGrafter"/>
</dbReference>
<dbReference type="PANTHER" id="PTHR10846">
    <property type="entry name" value="SODIUM/POTASSIUM/CALCIUM EXCHANGER"/>
    <property type="match status" value="1"/>
</dbReference>
<dbReference type="GO" id="GO:0005886">
    <property type="term" value="C:plasma membrane"/>
    <property type="evidence" value="ECO:0007669"/>
    <property type="project" value="TreeGrafter"/>
</dbReference>
<organism evidence="7 8">
    <name type="scientific">Geofilum rubicundum JCM 15548</name>
    <dbReference type="NCBI Taxonomy" id="1236989"/>
    <lineage>
        <taxon>Bacteria</taxon>
        <taxon>Pseudomonadati</taxon>
        <taxon>Bacteroidota</taxon>
        <taxon>Bacteroidia</taxon>
        <taxon>Marinilabiliales</taxon>
        <taxon>Marinilabiliaceae</taxon>
        <taxon>Geofilum</taxon>
    </lineage>
</organism>
<dbReference type="Gene3D" id="6.10.280.80">
    <property type="entry name" value="NCX, peripheral helical region"/>
    <property type="match status" value="1"/>
</dbReference>
<dbReference type="STRING" id="1236989.JCM15548_12665"/>
<dbReference type="Gene3D" id="1.20.1420.30">
    <property type="entry name" value="NCX, central ion-binding region"/>
    <property type="match status" value="1"/>
</dbReference>
<keyword evidence="4 5" id="KW-0472">Membrane</keyword>
<evidence type="ECO:0000313" key="8">
    <source>
        <dbReference type="Proteomes" id="UP000032900"/>
    </source>
</evidence>
<accession>A0A0E9LZX4</accession>
<dbReference type="InterPro" id="IPR004481">
    <property type="entry name" value="K/Na/Ca-exchanger"/>
</dbReference>
<dbReference type="InterPro" id="IPR004837">
    <property type="entry name" value="NaCa_Exmemb"/>
</dbReference>
<evidence type="ECO:0000256" key="5">
    <source>
        <dbReference type="SAM" id="Phobius"/>
    </source>
</evidence>
<evidence type="ECO:0000259" key="6">
    <source>
        <dbReference type="Pfam" id="PF01699"/>
    </source>
</evidence>
<gene>
    <name evidence="7" type="ORF">JCM15548_12665</name>
</gene>
<feature type="domain" description="Sodium/calcium exchanger membrane region" evidence="6">
    <location>
        <begin position="4"/>
        <end position="151"/>
    </location>
</feature>
<feature type="transmembrane region" description="Helical" evidence="5">
    <location>
        <begin position="131"/>
        <end position="151"/>
    </location>
</feature>
<evidence type="ECO:0000256" key="3">
    <source>
        <dbReference type="ARBA" id="ARBA00022989"/>
    </source>
</evidence>
<feature type="transmembrane region" description="Helical" evidence="5">
    <location>
        <begin position="6"/>
        <end position="26"/>
    </location>
</feature>
<dbReference type="Proteomes" id="UP000032900">
    <property type="component" value="Unassembled WGS sequence"/>
</dbReference>
<dbReference type="Pfam" id="PF01699">
    <property type="entry name" value="Na_Ca_ex"/>
    <property type="match status" value="1"/>
</dbReference>
<keyword evidence="3 5" id="KW-1133">Transmembrane helix</keyword>
<keyword evidence="8" id="KW-1185">Reference proteome</keyword>
<feature type="transmembrane region" description="Helical" evidence="5">
    <location>
        <begin position="105"/>
        <end position="125"/>
    </location>
</feature>
<dbReference type="GO" id="GO:0006874">
    <property type="term" value="P:intracellular calcium ion homeostasis"/>
    <property type="evidence" value="ECO:0007669"/>
    <property type="project" value="TreeGrafter"/>
</dbReference>
<feature type="transmembrane region" description="Helical" evidence="5">
    <location>
        <begin position="38"/>
        <end position="59"/>
    </location>
</feature>
<feature type="transmembrane region" description="Helical" evidence="5">
    <location>
        <begin position="79"/>
        <end position="98"/>
    </location>
</feature>
<comment type="subcellular location">
    <subcellularLocation>
        <location evidence="1">Membrane</location>
        <topology evidence="1">Multi-pass membrane protein</topology>
    </subcellularLocation>
</comment>
<sequence length="167" mass="17739">MGLSILMLVIGLVMLVKGGDWLVSGASSIARKYGISELVIGLTVVAFGTSAPELVVSVLAAVNQHPEIALGNVIGSNNFNLFVILGITGIIAPLSVQVSTIRKEIPISLGAAVLLLLLANEFFISGQELRIGRWDALAFLVCFVLFLFYVFKSMKRSEGEEEGGEAS</sequence>